<evidence type="ECO:0000313" key="6">
    <source>
        <dbReference type="EMBL" id="SVA61492.1"/>
    </source>
</evidence>
<evidence type="ECO:0000256" key="2">
    <source>
        <dbReference type="ARBA" id="ARBA00022741"/>
    </source>
</evidence>
<reference evidence="6" key="1">
    <citation type="submission" date="2018-05" db="EMBL/GenBank/DDBJ databases">
        <authorList>
            <person name="Lanie J.A."/>
            <person name="Ng W.-L."/>
            <person name="Kazmierczak K.M."/>
            <person name="Andrzejewski T.M."/>
            <person name="Davidsen T.M."/>
            <person name="Wayne K.J."/>
            <person name="Tettelin H."/>
            <person name="Glass J.I."/>
            <person name="Rusch D."/>
            <person name="Podicherti R."/>
            <person name="Tsui H.-C.T."/>
            <person name="Winkler M.E."/>
        </authorList>
    </citation>
    <scope>NUCLEOTIDE SEQUENCE</scope>
</reference>
<proteinExistence type="predicted"/>
<evidence type="ECO:0000259" key="5">
    <source>
        <dbReference type="Pfam" id="PF00288"/>
    </source>
</evidence>
<gene>
    <name evidence="6" type="ORF">METZ01_LOCUS114346</name>
</gene>
<dbReference type="PANTHER" id="PTHR43527:SF2">
    <property type="entry name" value="4-DIPHOSPHOCYTIDYL-2-C-METHYL-D-ERYTHRITOL KINASE, CHLOROPLASTIC"/>
    <property type="match status" value="1"/>
</dbReference>
<keyword evidence="4" id="KW-0067">ATP-binding</keyword>
<dbReference type="PANTHER" id="PTHR43527">
    <property type="entry name" value="4-DIPHOSPHOCYTIDYL-2-C-METHYL-D-ERYTHRITOL KINASE, CHLOROPLASTIC"/>
    <property type="match status" value="1"/>
</dbReference>
<dbReference type="Pfam" id="PF00288">
    <property type="entry name" value="GHMP_kinases_N"/>
    <property type="match status" value="1"/>
</dbReference>
<evidence type="ECO:0000256" key="4">
    <source>
        <dbReference type="ARBA" id="ARBA00022840"/>
    </source>
</evidence>
<protein>
    <recommendedName>
        <fullName evidence="5">GHMP kinase N-terminal domain-containing protein</fullName>
    </recommendedName>
</protein>
<keyword evidence="2" id="KW-0547">Nucleotide-binding</keyword>
<feature type="non-terminal residue" evidence="6">
    <location>
        <position position="153"/>
    </location>
</feature>
<dbReference type="AlphaFoldDB" id="A0A381XAB3"/>
<evidence type="ECO:0000256" key="1">
    <source>
        <dbReference type="ARBA" id="ARBA00022679"/>
    </source>
</evidence>
<keyword evidence="1" id="KW-0808">Transferase</keyword>
<keyword evidence="3" id="KW-0418">Kinase</keyword>
<dbReference type="InterPro" id="IPR014721">
    <property type="entry name" value="Ribsml_uS5_D2-typ_fold_subgr"/>
</dbReference>
<feature type="domain" description="GHMP kinase N-terminal" evidence="5">
    <location>
        <begin position="52"/>
        <end position="124"/>
    </location>
</feature>
<organism evidence="6">
    <name type="scientific">marine metagenome</name>
    <dbReference type="NCBI Taxonomy" id="408172"/>
    <lineage>
        <taxon>unclassified sequences</taxon>
        <taxon>metagenomes</taxon>
        <taxon>ecological metagenomes</taxon>
    </lineage>
</organism>
<dbReference type="Gene3D" id="3.30.230.10">
    <property type="match status" value="1"/>
</dbReference>
<dbReference type="SUPFAM" id="SSF54211">
    <property type="entry name" value="Ribosomal protein S5 domain 2-like"/>
    <property type="match status" value="1"/>
</dbReference>
<accession>A0A381XAB3</accession>
<dbReference type="InterPro" id="IPR006204">
    <property type="entry name" value="GHMP_kinase_N_dom"/>
</dbReference>
<evidence type="ECO:0000256" key="3">
    <source>
        <dbReference type="ARBA" id="ARBA00022777"/>
    </source>
</evidence>
<dbReference type="GO" id="GO:0005524">
    <property type="term" value="F:ATP binding"/>
    <property type="evidence" value="ECO:0007669"/>
    <property type="project" value="UniProtKB-KW"/>
</dbReference>
<dbReference type="EMBL" id="UINC01014417">
    <property type="protein sequence ID" value="SVA61492.1"/>
    <property type="molecule type" value="Genomic_DNA"/>
</dbReference>
<dbReference type="InterPro" id="IPR020568">
    <property type="entry name" value="Ribosomal_Su5_D2-typ_SF"/>
</dbReference>
<name>A0A381XAB3_9ZZZZ</name>
<dbReference type="GO" id="GO:0050515">
    <property type="term" value="F:4-(cytidine 5'-diphospho)-2-C-methyl-D-erythritol kinase activity"/>
    <property type="evidence" value="ECO:0007669"/>
    <property type="project" value="TreeGrafter"/>
</dbReference>
<sequence length="153" mass="17360">MNKREDGYRNIKSGITFINLFDEVCIKKNNSMIIQYSGTFKPPQDFFEDCIIKKTLKFLNLDNKINLEINIKKNIPIQAGLGSASSNAAALIKGLEKLEIIKINKDYKLYSQLGADIPVFLYGKNALVEGIGEKVIKHEFPKYFFLLVKPKIG</sequence>